<dbReference type="InterPro" id="IPR011989">
    <property type="entry name" value="ARM-like"/>
</dbReference>
<evidence type="ECO:0000256" key="2">
    <source>
        <dbReference type="PROSITE-ProRule" id="PRU00103"/>
    </source>
</evidence>
<dbReference type="InterPro" id="IPR051023">
    <property type="entry name" value="PP2A_Regulatory_Subunit_A"/>
</dbReference>
<accession>A0A8H7R6B3</accession>
<dbReference type="GO" id="GO:0019888">
    <property type="term" value="F:protein phosphatase regulator activity"/>
    <property type="evidence" value="ECO:0007669"/>
    <property type="project" value="TreeGrafter"/>
</dbReference>
<feature type="region of interest" description="Disordered" evidence="3">
    <location>
        <begin position="294"/>
        <end position="321"/>
    </location>
</feature>
<feature type="compositionally biased region" description="Low complexity" evidence="3">
    <location>
        <begin position="948"/>
        <end position="969"/>
    </location>
</feature>
<keyword evidence="5" id="KW-1185">Reference proteome</keyword>
<dbReference type="InterPro" id="IPR021133">
    <property type="entry name" value="HEAT_type_2"/>
</dbReference>
<dbReference type="GO" id="GO:0005737">
    <property type="term" value="C:cytoplasm"/>
    <property type="evidence" value="ECO:0007669"/>
    <property type="project" value="TreeGrafter"/>
</dbReference>
<evidence type="ECO:0000313" key="5">
    <source>
        <dbReference type="Proteomes" id="UP000650833"/>
    </source>
</evidence>
<keyword evidence="1" id="KW-0677">Repeat</keyword>
<dbReference type="AlphaFoldDB" id="A0A8H7R6B3"/>
<dbReference type="EMBL" id="JAEPRC010000192">
    <property type="protein sequence ID" value="KAG2204627.1"/>
    <property type="molecule type" value="Genomic_DNA"/>
</dbReference>
<feature type="compositionally biased region" description="Basic and acidic residues" evidence="3">
    <location>
        <begin position="294"/>
        <end position="308"/>
    </location>
</feature>
<feature type="compositionally biased region" description="Basic and acidic residues" evidence="3">
    <location>
        <begin position="28"/>
        <end position="37"/>
    </location>
</feature>
<feature type="repeat" description="HEAT" evidence="2">
    <location>
        <begin position="538"/>
        <end position="576"/>
    </location>
</feature>
<protein>
    <recommendedName>
        <fullName evidence="6">Serine/threonine-protein phosphatase 4 regulatory subunit 1</fullName>
    </recommendedName>
</protein>
<feature type="compositionally biased region" description="Acidic residues" evidence="3">
    <location>
        <begin position="871"/>
        <end position="909"/>
    </location>
</feature>
<reference evidence="4" key="1">
    <citation type="submission" date="2020-12" db="EMBL/GenBank/DDBJ databases">
        <title>Metabolic potential, ecology and presence of endohyphal bacteria is reflected in genomic diversity of Mucoromycotina.</title>
        <authorList>
            <person name="Muszewska A."/>
            <person name="Okrasinska A."/>
            <person name="Steczkiewicz K."/>
            <person name="Drgas O."/>
            <person name="Orlowska M."/>
            <person name="Perlinska-Lenart U."/>
            <person name="Aleksandrzak-Piekarczyk T."/>
            <person name="Szatraj K."/>
            <person name="Zielenkiewicz U."/>
            <person name="Pilsyk S."/>
            <person name="Malc E."/>
            <person name="Mieczkowski P."/>
            <person name="Kruszewska J.S."/>
            <person name="Biernat P."/>
            <person name="Pawlowska J."/>
        </authorList>
    </citation>
    <scope>NUCLEOTIDE SEQUENCE</scope>
    <source>
        <strain evidence="4">CBS 226.32</strain>
    </source>
</reference>
<feature type="region of interest" description="Disordered" evidence="3">
    <location>
        <begin position="1"/>
        <end position="80"/>
    </location>
</feature>
<feature type="region of interest" description="Disordered" evidence="3">
    <location>
        <begin position="867"/>
        <end position="1015"/>
    </location>
</feature>
<comment type="caution">
    <text evidence="4">The sequence shown here is derived from an EMBL/GenBank/DDBJ whole genome shotgun (WGS) entry which is preliminary data.</text>
</comment>
<feature type="compositionally biased region" description="Low complexity" evidence="3">
    <location>
        <begin position="1005"/>
        <end position="1015"/>
    </location>
</feature>
<feature type="compositionally biased region" description="Polar residues" evidence="3">
    <location>
        <begin position="310"/>
        <end position="320"/>
    </location>
</feature>
<feature type="repeat" description="HEAT" evidence="2">
    <location>
        <begin position="402"/>
        <end position="440"/>
    </location>
</feature>
<proteinExistence type="predicted"/>
<dbReference type="Gene3D" id="1.25.10.10">
    <property type="entry name" value="Leucine-rich Repeat Variant"/>
    <property type="match status" value="1"/>
</dbReference>
<feature type="compositionally biased region" description="Low complexity" evidence="3">
    <location>
        <begin position="61"/>
        <end position="80"/>
    </location>
</feature>
<dbReference type="OrthoDB" id="340346at2759"/>
<dbReference type="InterPro" id="IPR016024">
    <property type="entry name" value="ARM-type_fold"/>
</dbReference>
<dbReference type="SUPFAM" id="SSF48371">
    <property type="entry name" value="ARM repeat"/>
    <property type="match status" value="1"/>
</dbReference>
<dbReference type="PANTHER" id="PTHR10648">
    <property type="entry name" value="SERINE/THREONINE-PROTEIN PHOSPHATASE PP2A 65 KDA REGULATORY SUBUNIT"/>
    <property type="match status" value="1"/>
</dbReference>
<dbReference type="Proteomes" id="UP000650833">
    <property type="component" value="Unassembled WGS sequence"/>
</dbReference>
<feature type="repeat" description="HEAT" evidence="2">
    <location>
        <begin position="363"/>
        <end position="401"/>
    </location>
</feature>
<sequence>MADLGFDFPDDDYEQEESLFEQQNDTFENTHDNKDEGNQQEEQDVDEKIEPQIVDAPQEYTSTITEEVSSPSSTSSNNATSTALIQTMSEEPIEDELEDELLADENVTPIERVYGFRENDALINRKKKRLLLAKELPSALEEISLTEAIEDVLPIMDKLACDTDDTVKETFASELDQILLYFYKNLPAMFSNSDQSTPQEKTFAPLIIRILLDQSSGVASLGQQAIVSVVTELRRSSEQDPVFQQVINCEIFKGVIEGLMLIVDGKKKPPRTNGQGEEVDEDLHGDRAEALKYHRVSIDDGPTSERRRSSATPGFETSLNIHHAPPSDDEFDQGEISLAKITCISLIASIVGAFDAQKCTEECLPIIEQLSSDSLFYVRKEAATALGCLAQVVDTKVAEERLLPLFRQFAEDQIWHVRRSCVLTLPQLCGVLSEESKTELTVTSVETFRNDVSRNVRNAMADIVGELVSKFLPEGWEQTGQPGKMPEPLLQYFLSLGSNVNSSNNQMLKLEIDRTYICAYNFPVVVLTAGVEYWNTHLRDTYLNLTKDYQIKVRCTFAHSLHDIARIIGPERTERDLVQIFALYLMDLDDVKQGVLEHLADFLGTLAVSSRNEYIPILAEVWDGVSTNWHLRNILAAQLMEISMLFDASRVVEHILPLVVRACHDEFAAVRETGVSVFPVVLDVVKHAVEEDGESLSQADGYGDDITENKRNFALALLSHVMERLDEFARSENYRGRLVFAQICKALIEAGIGASDFASFFLPRLAPLAYDPVVNVRIAASRTIGTIYTNEPFRRELSEIAAPSRTVNQAGESGHALDQMTYRFALDKDGDVRSFVMPFVDSEILEKQREKEMHAAVQIAEAAIEARAEENDINYNDDEEEEDDDEDDEEEENEEEQDEEEDENVTDEEVDKKLKLDTDESEEISTPMQDVERAGSPEKTNAEPMDISTASTTTESASVSASVSASKSENNVNDEDEIMSDAEPVVETTKTINTPSSEITSKNPTTTTTTTTTTTAAAEVSPTTAIALPGSSAMDDKDD</sequence>
<organism evidence="4 5">
    <name type="scientific">Mucor plumbeus</name>
    <dbReference type="NCBI Taxonomy" id="97098"/>
    <lineage>
        <taxon>Eukaryota</taxon>
        <taxon>Fungi</taxon>
        <taxon>Fungi incertae sedis</taxon>
        <taxon>Mucoromycota</taxon>
        <taxon>Mucoromycotina</taxon>
        <taxon>Mucoromycetes</taxon>
        <taxon>Mucorales</taxon>
        <taxon>Mucorineae</taxon>
        <taxon>Mucoraceae</taxon>
        <taxon>Mucor</taxon>
    </lineage>
</organism>
<evidence type="ECO:0000313" key="4">
    <source>
        <dbReference type="EMBL" id="KAG2204627.1"/>
    </source>
</evidence>
<feature type="compositionally biased region" description="Acidic residues" evidence="3">
    <location>
        <begin position="8"/>
        <end position="19"/>
    </location>
</feature>
<evidence type="ECO:0008006" key="6">
    <source>
        <dbReference type="Google" id="ProtNLM"/>
    </source>
</evidence>
<feature type="compositionally biased region" description="Polar residues" evidence="3">
    <location>
        <begin position="988"/>
        <end position="1004"/>
    </location>
</feature>
<gene>
    <name evidence="4" type="ORF">INT46_006726</name>
</gene>
<evidence type="ECO:0000256" key="1">
    <source>
        <dbReference type="ARBA" id="ARBA00022737"/>
    </source>
</evidence>
<evidence type="ECO:0000256" key="3">
    <source>
        <dbReference type="SAM" id="MobiDB-lite"/>
    </source>
</evidence>
<feature type="compositionally biased region" description="Acidic residues" evidence="3">
    <location>
        <begin position="38"/>
        <end position="47"/>
    </location>
</feature>
<dbReference type="PROSITE" id="PS50077">
    <property type="entry name" value="HEAT_REPEAT"/>
    <property type="match status" value="3"/>
</dbReference>
<name>A0A8H7R6B3_9FUNG</name>
<dbReference type="PANTHER" id="PTHR10648:SF1">
    <property type="entry name" value="SERINE_THREONINE-PROTEIN PHOSPHATASE 4 REGULATORY SUBUNIT 1"/>
    <property type="match status" value="1"/>
</dbReference>